<dbReference type="Proteomes" id="UP000007129">
    <property type="component" value="Unassembled WGS sequence"/>
</dbReference>
<organism evidence="6 7">
    <name type="scientific">Macrophomina phaseolina (strain MS6)</name>
    <name type="common">Charcoal rot fungus</name>
    <dbReference type="NCBI Taxonomy" id="1126212"/>
    <lineage>
        <taxon>Eukaryota</taxon>
        <taxon>Fungi</taxon>
        <taxon>Dikarya</taxon>
        <taxon>Ascomycota</taxon>
        <taxon>Pezizomycotina</taxon>
        <taxon>Dothideomycetes</taxon>
        <taxon>Dothideomycetes incertae sedis</taxon>
        <taxon>Botryosphaeriales</taxon>
        <taxon>Botryosphaeriaceae</taxon>
        <taxon>Macrophomina</taxon>
    </lineage>
</organism>
<dbReference type="STRING" id="1126212.K2QKL8"/>
<keyword evidence="5" id="KW-0503">Monooxygenase</keyword>
<dbReference type="eggNOG" id="KOG0156">
    <property type="taxonomic scope" value="Eukaryota"/>
</dbReference>
<dbReference type="OrthoDB" id="1103324at2759"/>
<keyword evidence="3" id="KW-0560">Oxidoreductase</keyword>
<evidence type="ECO:0000256" key="1">
    <source>
        <dbReference type="ARBA" id="ARBA00010617"/>
    </source>
</evidence>
<dbReference type="VEuPathDB" id="FungiDB:MPH_12500"/>
<name>K2QKL8_MACPH</name>
<evidence type="ECO:0000313" key="6">
    <source>
        <dbReference type="EMBL" id="EKG10401.1"/>
    </source>
</evidence>
<dbReference type="Pfam" id="PF00067">
    <property type="entry name" value="p450"/>
    <property type="match status" value="1"/>
</dbReference>
<sequence length="154" mass="17228">MVNGQRVKNADDECIKDTIQDLFDMSEIGMRGAVLDLWPVLWKLPKFIFPVFKEARRCAKKHRAFILKYWNGVKDSVAQGTAIPSFNKAINDKLVHGYKNVTELEAAEIGYTLLTGTTDTTSCSLINFVAAICLNPEPQRKAQEGQPDPDALLE</sequence>
<evidence type="ECO:0000313" key="7">
    <source>
        <dbReference type="Proteomes" id="UP000007129"/>
    </source>
</evidence>
<reference evidence="6 7" key="1">
    <citation type="journal article" date="2012" name="BMC Genomics">
        <title>Tools to kill: Genome of one of the most destructive plant pathogenic fungi Macrophomina phaseolina.</title>
        <authorList>
            <person name="Islam M.S."/>
            <person name="Haque M.S."/>
            <person name="Islam M.M."/>
            <person name="Emdad E.M."/>
            <person name="Halim A."/>
            <person name="Hossen Q.M.M."/>
            <person name="Hossain M.Z."/>
            <person name="Ahmed B."/>
            <person name="Rahim S."/>
            <person name="Rahman M.S."/>
            <person name="Alam M.M."/>
            <person name="Hou S."/>
            <person name="Wan X."/>
            <person name="Saito J.A."/>
            <person name="Alam M."/>
        </authorList>
    </citation>
    <scope>NUCLEOTIDE SEQUENCE [LARGE SCALE GENOMIC DNA]</scope>
    <source>
        <strain evidence="6 7">MS6</strain>
    </source>
</reference>
<dbReference type="AlphaFoldDB" id="K2QKL8"/>
<evidence type="ECO:0000256" key="2">
    <source>
        <dbReference type="ARBA" id="ARBA00022723"/>
    </source>
</evidence>
<proteinExistence type="inferred from homology"/>
<dbReference type="GO" id="GO:0004497">
    <property type="term" value="F:monooxygenase activity"/>
    <property type="evidence" value="ECO:0007669"/>
    <property type="project" value="UniProtKB-KW"/>
</dbReference>
<dbReference type="InterPro" id="IPR036396">
    <property type="entry name" value="Cyt_P450_sf"/>
</dbReference>
<dbReference type="GO" id="GO:0016705">
    <property type="term" value="F:oxidoreductase activity, acting on paired donors, with incorporation or reduction of molecular oxygen"/>
    <property type="evidence" value="ECO:0007669"/>
    <property type="project" value="InterPro"/>
</dbReference>
<protein>
    <submittedName>
        <fullName evidence="6">Cytochrome P450</fullName>
    </submittedName>
</protein>
<dbReference type="SUPFAM" id="SSF48264">
    <property type="entry name" value="Cytochrome P450"/>
    <property type="match status" value="1"/>
</dbReference>
<accession>K2QKL8</accession>
<dbReference type="Gene3D" id="1.10.630.10">
    <property type="entry name" value="Cytochrome P450"/>
    <property type="match status" value="1"/>
</dbReference>
<evidence type="ECO:0000256" key="5">
    <source>
        <dbReference type="ARBA" id="ARBA00023033"/>
    </source>
</evidence>
<dbReference type="PANTHER" id="PTHR46300">
    <property type="entry name" value="P450, PUTATIVE (EUROFUNG)-RELATED-RELATED"/>
    <property type="match status" value="1"/>
</dbReference>
<gene>
    <name evidence="6" type="ORF">MPH_12500</name>
</gene>
<comment type="similarity">
    <text evidence="1">Belongs to the cytochrome P450 family.</text>
</comment>
<dbReference type="GO" id="GO:0005506">
    <property type="term" value="F:iron ion binding"/>
    <property type="evidence" value="ECO:0007669"/>
    <property type="project" value="InterPro"/>
</dbReference>
<dbReference type="PANTHER" id="PTHR46300:SF2">
    <property type="entry name" value="CYTOCHROME P450 MONOOXYGENASE ALNH-RELATED"/>
    <property type="match status" value="1"/>
</dbReference>
<dbReference type="EMBL" id="AHHD01000518">
    <property type="protein sequence ID" value="EKG10401.1"/>
    <property type="molecule type" value="Genomic_DNA"/>
</dbReference>
<evidence type="ECO:0000256" key="3">
    <source>
        <dbReference type="ARBA" id="ARBA00023002"/>
    </source>
</evidence>
<evidence type="ECO:0000256" key="4">
    <source>
        <dbReference type="ARBA" id="ARBA00023004"/>
    </source>
</evidence>
<dbReference type="InterPro" id="IPR001128">
    <property type="entry name" value="Cyt_P450"/>
</dbReference>
<dbReference type="InParanoid" id="K2QKL8"/>
<dbReference type="HOGENOM" id="CLU_1704572_0_0_1"/>
<keyword evidence="2" id="KW-0479">Metal-binding</keyword>
<dbReference type="InterPro" id="IPR050364">
    <property type="entry name" value="Cytochrome_P450_fung"/>
</dbReference>
<dbReference type="GO" id="GO:0020037">
    <property type="term" value="F:heme binding"/>
    <property type="evidence" value="ECO:0007669"/>
    <property type="project" value="InterPro"/>
</dbReference>
<keyword evidence="4" id="KW-0408">Iron</keyword>
<comment type="caution">
    <text evidence="6">The sequence shown here is derived from an EMBL/GenBank/DDBJ whole genome shotgun (WGS) entry which is preliminary data.</text>
</comment>